<keyword evidence="2" id="KW-1185">Reference proteome</keyword>
<proteinExistence type="predicted"/>
<dbReference type="Proteomes" id="UP000178912">
    <property type="component" value="Unassembled WGS sequence"/>
</dbReference>
<name>A0A1E1LPA5_9HELO</name>
<dbReference type="AlphaFoldDB" id="A0A1E1LPA5"/>
<sequence length="125" mass="14413">MDYHTHTQPCITTSAIPAPHHHYVHLSGDPTFQLTKFHPAETSMEAPDLRPVRTLSSDAENTCGRNRLWLLVPSRHSTTVVNEEMKRRFVNDVVEDRDLDRVDTDAVRDAFAKWLEAERVDLELH</sequence>
<evidence type="ECO:0000313" key="1">
    <source>
        <dbReference type="EMBL" id="CZT12331.1"/>
    </source>
</evidence>
<accession>A0A1E1LPA5</accession>
<organism evidence="1 2">
    <name type="scientific">Rhynchosporium agropyri</name>
    <dbReference type="NCBI Taxonomy" id="914238"/>
    <lineage>
        <taxon>Eukaryota</taxon>
        <taxon>Fungi</taxon>
        <taxon>Dikarya</taxon>
        <taxon>Ascomycota</taxon>
        <taxon>Pezizomycotina</taxon>
        <taxon>Leotiomycetes</taxon>
        <taxon>Helotiales</taxon>
        <taxon>Ploettnerulaceae</taxon>
        <taxon>Rhynchosporium</taxon>
    </lineage>
</organism>
<gene>
    <name evidence="1" type="ORF">RAG0_16196</name>
</gene>
<evidence type="ECO:0000313" key="2">
    <source>
        <dbReference type="Proteomes" id="UP000178912"/>
    </source>
</evidence>
<reference evidence="2" key="1">
    <citation type="submission" date="2016-03" db="EMBL/GenBank/DDBJ databases">
        <authorList>
            <person name="Guldener U."/>
        </authorList>
    </citation>
    <scope>NUCLEOTIDE SEQUENCE [LARGE SCALE GENOMIC DNA]</scope>
    <source>
        <strain evidence="2">04CH-RAC-A.6.1</strain>
    </source>
</reference>
<protein>
    <submittedName>
        <fullName evidence="1">Uncharacterized protein</fullName>
    </submittedName>
</protein>
<dbReference type="EMBL" id="FJUX01000158">
    <property type="protein sequence ID" value="CZT12331.1"/>
    <property type="molecule type" value="Genomic_DNA"/>
</dbReference>